<dbReference type="AlphaFoldDB" id="A0A9W7GNL8"/>
<feature type="region of interest" description="Disordered" evidence="1">
    <location>
        <begin position="27"/>
        <end position="47"/>
    </location>
</feature>
<evidence type="ECO:0000313" key="2">
    <source>
        <dbReference type="EMBL" id="GMI48974.1"/>
    </source>
</evidence>
<dbReference type="Proteomes" id="UP001165065">
    <property type="component" value="Unassembled WGS sequence"/>
</dbReference>
<dbReference type="EMBL" id="BRYA01000450">
    <property type="protein sequence ID" value="GMI48974.1"/>
    <property type="molecule type" value="Genomic_DNA"/>
</dbReference>
<name>A0A9W7GNL8_9STRA</name>
<sequence>MPSQSSSLSVSGNPNVPWKSIVVKKEDLEGMKGGGNGAKKQDETRLVDAAEERRAELAALRAEATTLKAQLAEAQRKIEILEKC</sequence>
<evidence type="ECO:0000256" key="1">
    <source>
        <dbReference type="SAM" id="MobiDB-lite"/>
    </source>
</evidence>
<organism evidence="2 3">
    <name type="scientific">Triparma columacea</name>
    <dbReference type="NCBI Taxonomy" id="722753"/>
    <lineage>
        <taxon>Eukaryota</taxon>
        <taxon>Sar</taxon>
        <taxon>Stramenopiles</taxon>
        <taxon>Ochrophyta</taxon>
        <taxon>Bolidophyceae</taxon>
        <taxon>Parmales</taxon>
        <taxon>Triparmaceae</taxon>
        <taxon>Triparma</taxon>
    </lineage>
</organism>
<keyword evidence="3" id="KW-1185">Reference proteome</keyword>
<proteinExistence type="predicted"/>
<accession>A0A9W7GNL8</accession>
<gene>
    <name evidence="2" type="ORF">TrCOL_g13355</name>
</gene>
<reference evidence="3" key="1">
    <citation type="journal article" date="2023" name="Commun. Biol.">
        <title>Genome analysis of Parmales, the sister group of diatoms, reveals the evolutionary specialization of diatoms from phago-mixotrophs to photoautotrophs.</title>
        <authorList>
            <person name="Ban H."/>
            <person name="Sato S."/>
            <person name="Yoshikawa S."/>
            <person name="Yamada K."/>
            <person name="Nakamura Y."/>
            <person name="Ichinomiya M."/>
            <person name="Sato N."/>
            <person name="Blanc-Mathieu R."/>
            <person name="Endo H."/>
            <person name="Kuwata A."/>
            <person name="Ogata H."/>
        </authorList>
    </citation>
    <scope>NUCLEOTIDE SEQUENCE [LARGE SCALE GENOMIC DNA]</scope>
</reference>
<evidence type="ECO:0000313" key="3">
    <source>
        <dbReference type="Proteomes" id="UP001165065"/>
    </source>
</evidence>
<protein>
    <submittedName>
        <fullName evidence="2">Uncharacterized protein</fullName>
    </submittedName>
</protein>
<comment type="caution">
    <text evidence="2">The sequence shown here is derived from an EMBL/GenBank/DDBJ whole genome shotgun (WGS) entry which is preliminary data.</text>
</comment>